<dbReference type="AlphaFoldDB" id="A0A975C1U2"/>
<proteinExistence type="predicted"/>
<dbReference type="Proteomes" id="UP000663918">
    <property type="component" value="Chromosome"/>
</dbReference>
<keyword evidence="3" id="KW-1185">Reference proteome</keyword>
<feature type="region of interest" description="Disordered" evidence="1">
    <location>
        <begin position="1"/>
        <end position="30"/>
    </location>
</feature>
<protein>
    <submittedName>
        <fullName evidence="2">Uncharacterized protein</fullName>
    </submittedName>
</protein>
<dbReference type="RefSeq" id="WP_207868677.1">
    <property type="nucleotide sequence ID" value="NZ_CP062222.1"/>
</dbReference>
<organism evidence="2 3">
    <name type="scientific">Brevundimonas goettingensis</name>
    <dbReference type="NCBI Taxonomy" id="2774190"/>
    <lineage>
        <taxon>Bacteria</taxon>
        <taxon>Pseudomonadati</taxon>
        <taxon>Pseudomonadota</taxon>
        <taxon>Alphaproteobacteria</taxon>
        <taxon>Caulobacterales</taxon>
        <taxon>Caulobacteraceae</taxon>
        <taxon>Brevundimonas</taxon>
    </lineage>
</organism>
<feature type="compositionally biased region" description="Pro residues" evidence="1">
    <location>
        <begin position="1"/>
        <end position="15"/>
    </location>
</feature>
<evidence type="ECO:0000313" key="2">
    <source>
        <dbReference type="EMBL" id="QTC90255.1"/>
    </source>
</evidence>
<reference evidence="2" key="1">
    <citation type="submission" date="2020-09" db="EMBL/GenBank/DDBJ databases">
        <title>Brevundimonas sp. LVF2 isolated from a puddle in Goettingen, Germany.</title>
        <authorList>
            <person name="Friedrich I."/>
            <person name="Klassen A."/>
            <person name="Hannes N."/>
            <person name="Schneider D."/>
            <person name="Hertel R."/>
            <person name="Daniel R."/>
        </authorList>
    </citation>
    <scope>NUCLEOTIDE SEQUENCE</scope>
    <source>
        <strain evidence="2">LVF2</strain>
    </source>
</reference>
<dbReference type="KEGG" id="bgoe:IFJ75_13320"/>
<evidence type="ECO:0000256" key="1">
    <source>
        <dbReference type="SAM" id="MobiDB-lite"/>
    </source>
</evidence>
<name>A0A975C1U2_9CAUL</name>
<gene>
    <name evidence="2" type="ORF">IFJ75_13320</name>
</gene>
<accession>A0A975C1U2</accession>
<sequence length="53" mass="5695">MADKSPTPPLSPRPVPKADTTQAEDRTDVLEGERLARAQARVGQAVRGSHENS</sequence>
<dbReference type="EMBL" id="CP062222">
    <property type="protein sequence ID" value="QTC90255.1"/>
    <property type="molecule type" value="Genomic_DNA"/>
</dbReference>
<evidence type="ECO:0000313" key="3">
    <source>
        <dbReference type="Proteomes" id="UP000663918"/>
    </source>
</evidence>